<feature type="domain" description="Chitin-binding type-2" evidence="7">
    <location>
        <begin position="593"/>
        <end position="648"/>
    </location>
</feature>
<dbReference type="Gene3D" id="2.170.140.10">
    <property type="entry name" value="Chitin binding domain"/>
    <property type="match status" value="10"/>
</dbReference>
<evidence type="ECO:0000256" key="6">
    <source>
        <dbReference type="SAM" id="SignalP"/>
    </source>
</evidence>
<dbReference type="AlphaFoldDB" id="A0AAJ7S658"/>
<keyword evidence="1" id="KW-0147">Chitin-binding</keyword>
<dbReference type="PROSITE" id="PS50940">
    <property type="entry name" value="CHIT_BIND_II"/>
    <property type="match status" value="9"/>
</dbReference>
<evidence type="ECO:0000256" key="2">
    <source>
        <dbReference type="ARBA" id="ARBA00022729"/>
    </source>
</evidence>
<evidence type="ECO:0000256" key="5">
    <source>
        <dbReference type="ARBA" id="ARBA00023180"/>
    </source>
</evidence>
<dbReference type="Proteomes" id="UP000694925">
    <property type="component" value="Unplaced"/>
</dbReference>
<dbReference type="KEGG" id="ccal:108627748"/>
<dbReference type="PANTHER" id="PTHR23301:SF0">
    <property type="entry name" value="CHITIN-BINDING TYPE-2 DOMAIN-CONTAINING PROTEIN-RELATED"/>
    <property type="match status" value="1"/>
</dbReference>
<sequence length="675" mass="76163">LELFLSAVAFLAVIASVVSLDTGLKANQCLSGRFSPHECICSLYYECINGVIYERTCPAGQEFDMNKKTCVPAKDAICYQPDDQVYCPQEGNAVIPDKNNCGRYYECNDGEKTEKVCSDGLSFSEELGICTWPPSIDCQVKTRVASPFSFSEVESKKGLKCPAKGHVRLPHECLSTSYYECNNGVMIGKECPHGLIYDCVKEACDYPDAGIYEDLWLTQKFDCPSECTPNGNKLIRHETNCSYFYRCSGNQKKLDKCIVGRYFNCLLQTCDLPENTDCTEVTTYPPPTTTIDTGCPRCDCGLIRYSHSDCSMYYECENGVKKLKQCPTGLYYDGERKICDYLENVNCTKPGCKEGEKTPHQCQCDRYYVCQNGEKVVELCPSGKHFDADRKVCDDPDKAHCQLTNNHCIGKCSSSSSTENLPHEDCRKYCKCNQGVSTPMDCPKNKIYDTETKLCQFPENVKNPQCEPFPCDSNTLLPHQCYCDRYFQCRNRTKILQWCEDGKHFDYETQSCVLCKDAHCFAARVPSRLEGCKQSCASNVPGKFIAHENCEKYCTCNDCKGQKINDCPPYRYYNPKTGQCDRPENIVDLSCEPFPCVPGSDGDLPHECDCSLYYRCENGKRKERHCPEGMKFDYDTFTCVQAGAHCYYKNSSSIYNLEGKKVGCVLVPSDIPIVQ</sequence>
<name>A0AAJ7S658_9HYME</name>
<evidence type="ECO:0000256" key="1">
    <source>
        <dbReference type="ARBA" id="ARBA00022669"/>
    </source>
</evidence>
<gene>
    <name evidence="9" type="primary">LOC108627748</name>
</gene>
<organism evidence="8 9">
    <name type="scientific">Ceratina calcarata</name>
    <dbReference type="NCBI Taxonomy" id="156304"/>
    <lineage>
        <taxon>Eukaryota</taxon>
        <taxon>Metazoa</taxon>
        <taxon>Ecdysozoa</taxon>
        <taxon>Arthropoda</taxon>
        <taxon>Hexapoda</taxon>
        <taxon>Insecta</taxon>
        <taxon>Pterygota</taxon>
        <taxon>Neoptera</taxon>
        <taxon>Endopterygota</taxon>
        <taxon>Hymenoptera</taxon>
        <taxon>Apocrita</taxon>
        <taxon>Aculeata</taxon>
        <taxon>Apoidea</taxon>
        <taxon>Anthophila</taxon>
        <taxon>Apidae</taxon>
        <taxon>Ceratina</taxon>
        <taxon>Zadontomerus</taxon>
    </lineage>
</organism>
<dbReference type="GeneID" id="108627748"/>
<dbReference type="Pfam" id="PF01607">
    <property type="entry name" value="CBM_14"/>
    <property type="match status" value="9"/>
</dbReference>
<evidence type="ECO:0000313" key="8">
    <source>
        <dbReference type="Proteomes" id="UP000694925"/>
    </source>
</evidence>
<protein>
    <submittedName>
        <fullName evidence="9">Chitin-binding domain protein cbd-1-like</fullName>
    </submittedName>
</protein>
<feature type="domain" description="Chitin-binding type-2" evidence="7">
    <location>
        <begin position="409"/>
        <end position="468"/>
    </location>
</feature>
<keyword evidence="4" id="KW-1015">Disulfide bond</keyword>
<keyword evidence="5" id="KW-0325">Glycoprotein</keyword>
<dbReference type="InterPro" id="IPR051940">
    <property type="entry name" value="Chitin_bind-dev_reg"/>
</dbReference>
<dbReference type="InterPro" id="IPR036508">
    <property type="entry name" value="Chitin-bd_dom_sf"/>
</dbReference>
<feature type="domain" description="Chitin-binding type-2" evidence="7">
    <location>
        <begin position="292"/>
        <end position="348"/>
    </location>
</feature>
<feature type="domain" description="Chitin-binding type-2" evidence="7">
    <location>
        <begin position="349"/>
        <end position="403"/>
    </location>
</feature>
<dbReference type="GO" id="GO:0005576">
    <property type="term" value="C:extracellular region"/>
    <property type="evidence" value="ECO:0007669"/>
    <property type="project" value="InterPro"/>
</dbReference>
<dbReference type="InterPro" id="IPR002557">
    <property type="entry name" value="Chitin-bd_dom"/>
</dbReference>
<feature type="non-terminal residue" evidence="9">
    <location>
        <position position="1"/>
    </location>
</feature>
<evidence type="ECO:0000256" key="3">
    <source>
        <dbReference type="ARBA" id="ARBA00022737"/>
    </source>
</evidence>
<dbReference type="SUPFAM" id="SSF57625">
    <property type="entry name" value="Invertebrate chitin-binding proteins"/>
    <property type="match status" value="10"/>
</dbReference>
<evidence type="ECO:0000256" key="4">
    <source>
        <dbReference type="ARBA" id="ARBA00023157"/>
    </source>
</evidence>
<feature type="chain" id="PRO_5042471602" evidence="6">
    <location>
        <begin position="20"/>
        <end position="675"/>
    </location>
</feature>
<feature type="domain" description="Chitin-binding type-2" evidence="7">
    <location>
        <begin position="26"/>
        <end position="80"/>
    </location>
</feature>
<feature type="domain" description="Chitin-binding type-2" evidence="7">
    <location>
        <begin position="533"/>
        <end position="591"/>
    </location>
</feature>
<keyword evidence="2 6" id="KW-0732">Signal</keyword>
<keyword evidence="8" id="KW-1185">Reference proteome</keyword>
<dbReference type="GO" id="GO:0008061">
    <property type="term" value="F:chitin binding"/>
    <property type="evidence" value="ECO:0007669"/>
    <property type="project" value="UniProtKB-KW"/>
</dbReference>
<dbReference type="PANTHER" id="PTHR23301">
    <property type="entry name" value="CHITIN BINDING PERITROPHIN-A"/>
    <property type="match status" value="1"/>
</dbReference>
<proteinExistence type="predicted"/>
<accession>A0AAJ7S658</accession>
<keyword evidence="3" id="KW-0677">Repeat</keyword>
<feature type="domain" description="Chitin-binding type-2" evidence="7">
    <location>
        <begin position="84"/>
        <end position="140"/>
    </location>
</feature>
<feature type="domain" description="Chitin-binding type-2" evidence="7">
    <location>
        <begin position="224"/>
        <end position="280"/>
    </location>
</feature>
<feature type="signal peptide" evidence="6">
    <location>
        <begin position="1"/>
        <end position="19"/>
    </location>
</feature>
<feature type="domain" description="Chitin-binding type-2" evidence="7">
    <location>
        <begin position="158"/>
        <end position="208"/>
    </location>
</feature>
<evidence type="ECO:0000259" key="7">
    <source>
        <dbReference type="PROSITE" id="PS50940"/>
    </source>
</evidence>
<evidence type="ECO:0000313" key="9">
    <source>
        <dbReference type="RefSeq" id="XP_026672195.1"/>
    </source>
</evidence>
<reference evidence="9" key="1">
    <citation type="submission" date="2025-08" db="UniProtKB">
        <authorList>
            <consortium name="RefSeq"/>
        </authorList>
    </citation>
    <scope>IDENTIFICATION</scope>
    <source>
        <tissue evidence="9">Whole body</tissue>
    </source>
</reference>
<dbReference type="RefSeq" id="XP_026672195.1">
    <property type="nucleotide sequence ID" value="XM_026816394.1"/>
</dbReference>
<dbReference type="SMART" id="SM00494">
    <property type="entry name" value="ChtBD2"/>
    <property type="match status" value="10"/>
</dbReference>